<name>A0A841TNA7_9BACL</name>
<dbReference type="EMBL" id="JACJVR010000002">
    <property type="protein sequence ID" value="MBB6689796.1"/>
    <property type="molecule type" value="Genomic_DNA"/>
</dbReference>
<gene>
    <name evidence="2" type="ORF">H7B90_00125</name>
</gene>
<sequence>MEFITLDRLDDRYWPAALVLYREAFPNGKPLRVLENTFAKGVGYLHVELEDGEVVAMALTGKLPKANALLIDYIAVRAEERGRGRGTRLVREIEGEARTMGLDGLILEAEAGPEPENEKRIRFWEGCGFTATPYVHQYIWVPEPYRALYLTFDPKKPLPADGRELFRHITSFHSLVFRTARGRSDPE</sequence>
<dbReference type="CDD" id="cd04301">
    <property type="entry name" value="NAT_SF"/>
    <property type="match status" value="1"/>
</dbReference>
<dbReference type="InterPro" id="IPR000182">
    <property type="entry name" value="GNAT_dom"/>
</dbReference>
<dbReference type="SUPFAM" id="SSF55729">
    <property type="entry name" value="Acyl-CoA N-acyltransferases (Nat)"/>
    <property type="match status" value="1"/>
</dbReference>
<evidence type="ECO:0000313" key="3">
    <source>
        <dbReference type="Proteomes" id="UP000553776"/>
    </source>
</evidence>
<keyword evidence="2" id="KW-0808">Transferase</keyword>
<keyword evidence="3" id="KW-1185">Reference proteome</keyword>
<evidence type="ECO:0000259" key="1">
    <source>
        <dbReference type="PROSITE" id="PS51186"/>
    </source>
</evidence>
<evidence type="ECO:0000313" key="2">
    <source>
        <dbReference type="EMBL" id="MBB6689796.1"/>
    </source>
</evidence>
<accession>A0A841TNA7</accession>
<organism evidence="2 3">
    <name type="scientific">Cohnella xylanilytica</name>
    <dbReference type="NCBI Taxonomy" id="557555"/>
    <lineage>
        <taxon>Bacteria</taxon>
        <taxon>Bacillati</taxon>
        <taxon>Bacillota</taxon>
        <taxon>Bacilli</taxon>
        <taxon>Bacillales</taxon>
        <taxon>Paenibacillaceae</taxon>
        <taxon>Cohnella</taxon>
    </lineage>
</organism>
<dbReference type="InterPro" id="IPR016181">
    <property type="entry name" value="Acyl_CoA_acyltransferase"/>
</dbReference>
<dbReference type="RefSeq" id="WP_185133833.1">
    <property type="nucleotide sequence ID" value="NZ_JACJVR010000002.1"/>
</dbReference>
<dbReference type="Gene3D" id="3.40.630.30">
    <property type="match status" value="1"/>
</dbReference>
<protein>
    <submittedName>
        <fullName evidence="2">GNAT family N-acetyltransferase</fullName>
    </submittedName>
</protein>
<dbReference type="GO" id="GO:0016747">
    <property type="term" value="F:acyltransferase activity, transferring groups other than amino-acyl groups"/>
    <property type="evidence" value="ECO:0007669"/>
    <property type="project" value="InterPro"/>
</dbReference>
<reference evidence="2 3" key="1">
    <citation type="submission" date="2020-08" db="EMBL/GenBank/DDBJ databases">
        <title>Cohnella phylogeny.</title>
        <authorList>
            <person name="Dunlap C."/>
        </authorList>
    </citation>
    <scope>NUCLEOTIDE SEQUENCE [LARGE SCALE GENOMIC DNA]</scope>
    <source>
        <strain evidence="2 3">DSM 25239</strain>
    </source>
</reference>
<feature type="domain" description="N-acetyltransferase" evidence="1">
    <location>
        <begin position="4"/>
        <end position="155"/>
    </location>
</feature>
<proteinExistence type="predicted"/>
<dbReference type="PROSITE" id="PS51186">
    <property type="entry name" value="GNAT"/>
    <property type="match status" value="1"/>
</dbReference>
<comment type="caution">
    <text evidence="2">The sequence shown here is derived from an EMBL/GenBank/DDBJ whole genome shotgun (WGS) entry which is preliminary data.</text>
</comment>
<dbReference type="Proteomes" id="UP000553776">
    <property type="component" value="Unassembled WGS sequence"/>
</dbReference>
<dbReference type="AlphaFoldDB" id="A0A841TNA7"/>
<dbReference type="Pfam" id="PF00583">
    <property type="entry name" value="Acetyltransf_1"/>
    <property type="match status" value="1"/>
</dbReference>